<dbReference type="GO" id="GO:0009279">
    <property type="term" value="C:cell outer membrane"/>
    <property type="evidence" value="ECO:0007669"/>
    <property type="project" value="UniProtKB-SubCell"/>
</dbReference>
<dbReference type="InterPro" id="IPR000531">
    <property type="entry name" value="Beta-barrel_TonB"/>
</dbReference>
<dbReference type="PANTHER" id="PTHR32552">
    <property type="entry name" value="FERRICHROME IRON RECEPTOR-RELATED"/>
    <property type="match status" value="1"/>
</dbReference>
<dbReference type="InterPro" id="IPR039426">
    <property type="entry name" value="TonB-dep_rcpt-like"/>
</dbReference>
<dbReference type="Proteomes" id="UP001248822">
    <property type="component" value="Unassembled WGS sequence"/>
</dbReference>
<evidence type="ECO:0000256" key="1">
    <source>
        <dbReference type="ARBA" id="ARBA00004571"/>
    </source>
</evidence>
<evidence type="ECO:0000256" key="9">
    <source>
        <dbReference type="ARBA" id="ARBA00023065"/>
    </source>
</evidence>
<evidence type="ECO:0000256" key="15">
    <source>
        <dbReference type="PROSITE-ProRule" id="PRU10144"/>
    </source>
</evidence>
<protein>
    <submittedName>
        <fullName evidence="20">TonB-dependent siderophore receptor</fullName>
    </submittedName>
</protein>
<dbReference type="Gene3D" id="2.40.170.20">
    <property type="entry name" value="TonB-dependent receptor, beta-barrel domain"/>
    <property type="match status" value="1"/>
</dbReference>
<dbReference type="Gene3D" id="2.170.130.10">
    <property type="entry name" value="TonB-dependent receptor, plug domain"/>
    <property type="match status" value="1"/>
</dbReference>
<reference evidence="20" key="1">
    <citation type="submission" date="2022-12" db="EMBL/GenBank/DDBJ databases">
        <title>NDM-1 containing novel ST 2018 Pseudenterobacter timonensis.</title>
        <authorList>
            <person name="Halder G."/>
            <person name="Mandal S."/>
            <person name="Dutta S."/>
        </authorList>
    </citation>
    <scope>NUCLEOTIDE SEQUENCE</scope>
    <source>
        <strain evidence="20">CNCI147</strain>
    </source>
</reference>
<accession>A0AAE4IV51</accession>
<evidence type="ECO:0000256" key="11">
    <source>
        <dbReference type="ARBA" id="ARBA00023136"/>
    </source>
</evidence>
<feature type="domain" description="TonB-dependent receptor plug" evidence="19">
    <location>
        <begin position="73"/>
        <end position="169"/>
    </location>
</feature>
<evidence type="ECO:0000256" key="17">
    <source>
        <dbReference type="SAM" id="SignalP"/>
    </source>
</evidence>
<evidence type="ECO:0000256" key="16">
    <source>
        <dbReference type="RuleBase" id="RU003357"/>
    </source>
</evidence>
<evidence type="ECO:0000256" key="13">
    <source>
        <dbReference type="ARBA" id="ARBA00023237"/>
    </source>
</evidence>
<evidence type="ECO:0000256" key="3">
    <source>
        <dbReference type="ARBA" id="ARBA00022448"/>
    </source>
</evidence>
<sequence>MSRWQCLLLSSATAVSSPIVFASTNAVAQSPTSEEQIIVTADASSRHSDSAGGSGFVADDIELGPLGNKQWIDTPYSSNTVSQQVIKNQQAKSVNELLKYAPSTQMEARGGLDVGRPQSRGMEGSVVANSRLDGLNIVSTTAFPVEMLERLDVVNSLTGALYGPASPAGQFNFVQKRPTPDAFHSVTLNYQGRSAWSGHIDLGDTVGENKQFGYRLNLLDEDGEGDVAGSTLRRKLAALALDWTIRPGTQLQLNASHYEFIQKGYPGGFSYSDNIKLPKAPDPQNKNLSLATSGEDLTTDTISTKLINYFTPDWYLTAAVGYQQADRAMRNVTNKITDNQGTIDRSISGATAAGRFRVLSDLMTLNGRFTTGSWQHDIALSTTGYRQTSYSATSKGATYDLGSTSMYDPDAMIEPSDGKIEAGGERYKSGISSQQSFTVGDTIAFNSQWSAMLVLSQSWMETKSYAKTGEKSSQNNQQGLSPEAALIYKITPDVMTYISYADSLEMGDTAPDEANNAGQTLDPFRSQQLELGVKVSAGNMNYGAALFRLQRPFAYVNDNNDFLEDGDQLNKGLELTATGNLWSTLNIYSGVTLLDPKLEDTGEEETTNKRVVGVPKVQGNILMEYNLPSLPSVVYSANVHYTGKRAANDTNTSWADSYTTLDLGVRYNTRIKNVDSTWRVGMTNVTDEHYWASIFPGDINGSGGSESAFLGSGREIRASVTFDF</sequence>
<keyword evidence="11 14" id="KW-0472">Membrane</keyword>
<comment type="similarity">
    <text evidence="2 14 16">Belongs to the TonB-dependent receptor family.</text>
</comment>
<dbReference type="InterPro" id="IPR012910">
    <property type="entry name" value="Plug_dom"/>
</dbReference>
<keyword evidence="4 14" id="KW-1134">Transmembrane beta strand</keyword>
<dbReference type="SUPFAM" id="SSF56935">
    <property type="entry name" value="Porins"/>
    <property type="match status" value="1"/>
</dbReference>
<comment type="caution">
    <text evidence="20">The sequence shown here is derived from an EMBL/GenBank/DDBJ whole genome shotgun (WGS) entry which is preliminary data.</text>
</comment>
<evidence type="ECO:0000256" key="10">
    <source>
        <dbReference type="ARBA" id="ARBA00023077"/>
    </source>
</evidence>
<name>A0AAE4IV51_9ENTR</name>
<dbReference type="PROSITE" id="PS52016">
    <property type="entry name" value="TONB_DEPENDENT_REC_3"/>
    <property type="match status" value="1"/>
</dbReference>
<dbReference type="InterPro" id="IPR010105">
    <property type="entry name" value="TonB_sidphr_rcpt"/>
</dbReference>
<evidence type="ECO:0000256" key="6">
    <source>
        <dbReference type="ARBA" id="ARBA00022692"/>
    </source>
</evidence>
<feature type="domain" description="TonB-dependent receptor-like beta-barrel" evidence="18">
    <location>
        <begin position="245"/>
        <end position="685"/>
    </location>
</feature>
<evidence type="ECO:0000256" key="4">
    <source>
        <dbReference type="ARBA" id="ARBA00022452"/>
    </source>
</evidence>
<dbReference type="PANTHER" id="PTHR32552:SF82">
    <property type="entry name" value="FCUA PROTEIN"/>
    <property type="match status" value="1"/>
</dbReference>
<evidence type="ECO:0000313" key="21">
    <source>
        <dbReference type="Proteomes" id="UP001248822"/>
    </source>
</evidence>
<dbReference type="InterPro" id="IPR036942">
    <property type="entry name" value="Beta-barrel_TonB_sf"/>
</dbReference>
<evidence type="ECO:0000259" key="19">
    <source>
        <dbReference type="Pfam" id="PF07715"/>
    </source>
</evidence>
<evidence type="ECO:0000256" key="7">
    <source>
        <dbReference type="ARBA" id="ARBA00022729"/>
    </source>
</evidence>
<evidence type="ECO:0000259" key="18">
    <source>
        <dbReference type="Pfam" id="PF00593"/>
    </source>
</evidence>
<evidence type="ECO:0000256" key="8">
    <source>
        <dbReference type="ARBA" id="ARBA00023004"/>
    </source>
</evidence>
<dbReference type="AlphaFoldDB" id="A0AAE4IV51"/>
<keyword evidence="7 17" id="KW-0732">Signal</keyword>
<comment type="subcellular location">
    <subcellularLocation>
        <location evidence="1 14">Cell outer membrane</location>
        <topology evidence="1 14">Multi-pass membrane protein</topology>
    </subcellularLocation>
</comment>
<feature type="chain" id="PRO_5041980479" evidence="17">
    <location>
        <begin position="23"/>
        <end position="724"/>
    </location>
</feature>
<dbReference type="Pfam" id="PF07715">
    <property type="entry name" value="Plug"/>
    <property type="match status" value="1"/>
</dbReference>
<evidence type="ECO:0000256" key="14">
    <source>
        <dbReference type="PROSITE-ProRule" id="PRU01360"/>
    </source>
</evidence>
<keyword evidence="13 14" id="KW-0998">Cell outer membrane</keyword>
<evidence type="ECO:0000256" key="12">
    <source>
        <dbReference type="ARBA" id="ARBA00023170"/>
    </source>
</evidence>
<keyword evidence="3 14" id="KW-0813">Transport</keyword>
<dbReference type="GO" id="GO:0038023">
    <property type="term" value="F:signaling receptor activity"/>
    <property type="evidence" value="ECO:0007669"/>
    <property type="project" value="InterPro"/>
</dbReference>
<dbReference type="InterPro" id="IPR037066">
    <property type="entry name" value="Plug_dom_sf"/>
</dbReference>
<keyword evidence="5" id="KW-0410">Iron transport</keyword>
<dbReference type="EMBL" id="JAQGEC010000014">
    <property type="protein sequence ID" value="MDR9891593.1"/>
    <property type="molecule type" value="Genomic_DNA"/>
</dbReference>
<keyword evidence="10 16" id="KW-0798">TonB box</keyword>
<keyword evidence="8" id="KW-0408">Iron</keyword>
<evidence type="ECO:0000256" key="2">
    <source>
        <dbReference type="ARBA" id="ARBA00009810"/>
    </source>
</evidence>
<keyword evidence="12 20" id="KW-0675">Receptor</keyword>
<evidence type="ECO:0000313" key="20">
    <source>
        <dbReference type="EMBL" id="MDR9891593.1"/>
    </source>
</evidence>
<gene>
    <name evidence="20" type="ORF">O7047_15330</name>
</gene>
<keyword evidence="9" id="KW-0406">Ion transport</keyword>
<dbReference type="NCBIfam" id="TIGR01783">
    <property type="entry name" value="TonB-siderophor"/>
    <property type="match status" value="1"/>
</dbReference>
<dbReference type="RefSeq" id="WP_310826790.1">
    <property type="nucleotide sequence ID" value="NZ_JAQGEC010000014.1"/>
</dbReference>
<feature type="signal peptide" evidence="17">
    <location>
        <begin position="1"/>
        <end position="22"/>
    </location>
</feature>
<dbReference type="PROSITE" id="PS01156">
    <property type="entry name" value="TONB_DEPENDENT_REC_2"/>
    <property type="match status" value="1"/>
</dbReference>
<evidence type="ECO:0000256" key="5">
    <source>
        <dbReference type="ARBA" id="ARBA00022496"/>
    </source>
</evidence>
<keyword evidence="6 14" id="KW-0812">Transmembrane</keyword>
<proteinExistence type="inferred from homology"/>
<feature type="short sequence motif" description="TonB C-terminal box" evidence="15">
    <location>
        <begin position="707"/>
        <end position="724"/>
    </location>
</feature>
<dbReference type="GO" id="GO:0015344">
    <property type="term" value="F:siderophore uptake transmembrane transporter activity"/>
    <property type="evidence" value="ECO:0007669"/>
    <property type="project" value="TreeGrafter"/>
</dbReference>
<dbReference type="InterPro" id="IPR010917">
    <property type="entry name" value="TonB_rcpt_CS"/>
</dbReference>
<organism evidence="20 21">
    <name type="scientific">Pseudenterobacter timonensis</name>
    <dbReference type="NCBI Taxonomy" id="1755099"/>
    <lineage>
        <taxon>Bacteria</taxon>
        <taxon>Pseudomonadati</taxon>
        <taxon>Pseudomonadota</taxon>
        <taxon>Gammaproteobacteria</taxon>
        <taxon>Enterobacterales</taxon>
        <taxon>Enterobacteriaceae</taxon>
        <taxon>Pseudenterobacter</taxon>
    </lineage>
</organism>
<dbReference type="Pfam" id="PF00593">
    <property type="entry name" value="TonB_dep_Rec_b-barrel"/>
    <property type="match status" value="1"/>
</dbReference>
<dbReference type="CDD" id="cd01347">
    <property type="entry name" value="ligand_gated_channel"/>
    <property type="match status" value="1"/>
</dbReference>
<dbReference type="GO" id="GO:0015891">
    <property type="term" value="P:siderophore transport"/>
    <property type="evidence" value="ECO:0007669"/>
    <property type="project" value="InterPro"/>
</dbReference>